<dbReference type="InterPro" id="IPR015070">
    <property type="entry name" value="EF_hand_DJBP"/>
</dbReference>
<keyword evidence="2" id="KW-0479">Metal-binding</keyword>
<dbReference type="SUPFAM" id="SSF47473">
    <property type="entry name" value="EF-hand"/>
    <property type="match status" value="8"/>
</dbReference>
<dbReference type="Bgee" id="ENSLOCG00000015076">
    <property type="expression patterns" value="Expressed in testis and 7 other cell types or tissues"/>
</dbReference>
<dbReference type="STRING" id="7918.ENSLOCP00000018554"/>
<dbReference type="EMBL" id="AHAT01025695">
    <property type="status" value="NOT_ANNOTATED_CDS"/>
    <property type="molecule type" value="Genomic_DNA"/>
</dbReference>
<dbReference type="GeneTree" id="ENSGT00390000013629"/>
<dbReference type="FunFam" id="1.10.238.10:FF:000121">
    <property type="entry name" value="EF-hand calcium-binding domain-containing protein 6"/>
    <property type="match status" value="4"/>
</dbReference>
<evidence type="ECO:0000259" key="6">
    <source>
        <dbReference type="PROSITE" id="PS50222"/>
    </source>
</evidence>
<dbReference type="EMBL" id="AHAT01025694">
    <property type="status" value="NOT_ANNOTATED_CDS"/>
    <property type="molecule type" value="Genomic_DNA"/>
</dbReference>
<proteinExistence type="predicted"/>
<dbReference type="PANTHER" id="PTHR20875:SF2">
    <property type="entry name" value="EF-HAND CALCIUM-BINDING DOMAIN-CONTAINING PROTEIN 6"/>
    <property type="match status" value="1"/>
</dbReference>
<feature type="region of interest" description="Disordered" evidence="5">
    <location>
        <begin position="1"/>
        <end position="36"/>
    </location>
</feature>
<dbReference type="InterPro" id="IPR052603">
    <property type="entry name" value="EFCB6"/>
</dbReference>
<dbReference type="PANTHER" id="PTHR20875">
    <property type="entry name" value="EF-HAND CALCIUM-BINDING DOMAIN-CONTAINING PROTEIN 6-RELATED"/>
    <property type="match status" value="1"/>
</dbReference>
<dbReference type="Pfam" id="PF13499">
    <property type="entry name" value="EF-hand_7"/>
    <property type="match status" value="1"/>
</dbReference>
<reference evidence="7" key="2">
    <citation type="submission" date="2025-08" db="UniProtKB">
        <authorList>
            <consortium name="Ensembl"/>
        </authorList>
    </citation>
    <scope>IDENTIFICATION</scope>
</reference>
<evidence type="ECO:0000256" key="3">
    <source>
        <dbReference type="ARBA" id="ARBA00022737"/>
    </source>
</evidence>
<feature type="domain" description="EF-hand" evidence="6">
    <location>
        <begin position="183"/>
        <end position="218"/>
    </location>
</feature>
<name>W5ND45_LEPOC</name>
<dbReference type="FunFam" id="1.10.238.10:FF:000750">
    <property type="entry name" value="Uncharacterized protein"/>
    <property type="match status" value="1"/>
</dbReference>
<evidence type="ECO:0000313" key="7">
    <source>
        <dbReference type="Ensembl" id="ENSLOCP00000018554.1"/>
    </source>
</evidence>
<evidence type="ECO:0000256" key="5">
    <source>
        <dbReference type="SAM" id="MobiDB-lite"/>
    </source>
</evidence>
<keyword evidence="1" id="KW-0597">Phosphoprotein</keyword>
<dbReference type="EMBL" id="AHAT01025693">
    <property type="status" value="NOT_ANNOTATED_CDS"/>
    <property type="molecule type" value="Genomic_DNA"/>
</dbReference>
<dbReference type="Pfam" id="PF13202">
    <property type="entry name" value="EF-hand_5"/>
    <property type="match status" value="1"/>
</dbReference>
<dbReference type="Pfam" id="PF08976">
    <property type="entry name" value="EF-hand_11"/>
    <property type="match status" value="3"/>
</dbReference>
<sequence>MSGSPAASPAPGDLRPVSRGIVILPRPRSSSVRSASNLRNTLHTVLPTRSSSAPSAPDEHLSAADVERALQRRAAGRQDALRRAFRASDPEGRLAVTPGELRRVVESFLLPLTGRQFQALLAQVSRRFDGTVPYMDFLGRYCRPWTVNSSCKRCLLARCSSSRANRSMTLVELQRRLKDKVGTNLRNITRAFRLFDYNQDGLIQHHELRRVLESYCFPMSDKEFGRLWSHYSQNNSGTLSYKEFLEKLSLGTGDSRQPVPESTQLVLNWEAVHRDQENQLRNSTQMTQCQNPPCEGLTFDDVRTSFWNKMQLNHENVRRALHACDVTQRGFVSMEDLKSALSNFLFPMSDATFQELMTHYGFRATDQIAWEEFLARFKDPVANANGQTLPIITNHRVNPVLGAGEELSLREILQKLQHHVQEAFPSLKKAFLLFDESRVGKIARREMRRIVESLTLRMTNQQFKELMVLLDPEHTGFVSYHRFLELFEVKEKWEGYKCLSGDTETHQGEKEPPPDQTWDTVEGLLRDKLSAHWDQVSEALEFYDPSDTGSVTREELRKVLHTYGLPVSDSHFQKLCDSCMSSSSGGVLYRCFLESLGVPAQLGGPASETFRKAEARKSASSSESSTRIKQADKGAAHYAKSRAVEKIVMKKLKERLAQRDISIQQCLLNSCKGRVSKDDLKKVLEDCSINVDDEQFQILIEALGFKNGGLSYSEFLTKCEGLQVPSGSAPPACSSHHHADGKQVQYMTAEDCIAQMKERLNGKSGDLFSAFHKMDTNHDGIVTMRDFRDLFDSFSFIIKEKEYQRVLGLLGLGPGSTLNFPEFLRMFQSQQRPEGTPWWSSSRRPKQFLEADPDLVCEQVHSYLVAKAQSRWHDLSQAFCEFDHDGRSIIRKRDLRAILYRFVLPITPAEFEKLWSRYDQAGRGYLTHSEFLEKLGLEISSVESGPTADRGVVEQKCMSPLEQRKRQQQMSMGTAQTAQLERELKEQSRDIIRDFYQDFSTAFAKLDRNNDGYVMVQDLHKVLKVHSYQADEVQLIHLLNRYKKHGISTDEGKLSYFDFLRAFDGSGALEYGHRPEPAARKESFDGYSPEKALAKIKERVTDSYDTLQKAFAAFDTSGSGTVSALEFRRVLDQFCFKLSDQQFRHLLGKVKVNRDRTVDWKDFLSCFNFINQGTTDEWTEKVEKFSRPIQTQALSMKDILSRIQEVVTARLYTISREIVNLDYAHINVISKEDFRDICHQHFMRLTDDQFNDLWSQLPVNDYGNLDYREFLKRFSGEAPPSPAGRDSPERTSPFPAECTDGTPSPVRRPKTASSAIGYKKSRELVRRPATAGGRSTPLLNCEPMEQKVKAEVYRSWRAILKKCRERDAEGLGEVSVPEFLAVMESCDIKMTPGEFGQLALKYDMKNNSRFSYTEFLRHFVLTLKPQEKSPLARVRVQQPRVLLKRSPGTPSSPFVEAMLRIQGQVLQAWRPMRQALTSCDRSRTGFVSLQDFRKVLKQHSVNLTEEELFHLTAFFDKSLTEKIPYNDFLRAFLG</sequence>
<dbReference type="GO" id="GO:0005654">
    <property type="term" value="C:nucleoplasm"/>
    <property type="evidence" value="ECO:0000318"/>
    <property type="project" value="GO_Central"/>
</dbReference>
<evidence type="ECO:0000256" key="4">
    <source>
        <dbReference type="ARBA" id="ARBA00022837"/>
    </source>
</evidence>
<dbReference type="FunFam" id="1.10.238.10:FF:000325">
    <property type="entry name" value="EF-hand calcium binding domain 6"/>
    <property type="match status" value="1"/>
</dbReference>
<dbReference type="GO" id="GO:0005509">
    <property type="term" value="F:calcium ion binding"/>
    <property type="evidence" value="ECO:0007669"/>
    <property type="project" value="InterPro"/>
</dbReference>
<feature type="compositionally biased region" description="Low complexity" evidence="5">
    <location>
        <begin position="24"/>
        <end position="36"/>
    </location>
</feature>
<reference evidence="7" key="3">
    <citation type="submission" date="2025-09" db="UniProtKB">
        <authorList>
            <consortium name="Ensembl"/>
        </authorList>
    </citation>
    <scope>IDENTIFICATION</scope>
</reference>
<keyword evidence="4" id="KW-0106">Calcium</keyword>
<protein>
    <submittedName>
        <fullName evidence="7">EF-hand calcium binding domain 6</fullName>
    </submittedName>
</protein>
<keyword evidence="8" id="KW-1185">Reference proteome</keyword>
<keyword evidence="3" id="KW-0677">Repeat</keyword>
<feature type="domain" description="EF-hand" evidence="6">
    <location>
        <begin position="531"/>
        <end position="566"/>
    </location>
</feature>
<dbReference type="eggNOG" id="KOG0027">
    <property type="taxonomic scope" value="Eukaryota"/>
</dbReference>
<feature type="domain" description="EF-hand" evidence="6">
    <location>
        <begin position="219"/>
        <end position="254"/>
    </location>
</feature>
<evidence type="ECO:0000256" key="1">
    <source>
        <dbReference type="ARBA" id="ARBA00022553"/>
    </source>
</evidence>
<reference evidence="8" key="1">
    <citation type="submission" date="2011-12" db="EMBL/GenBank/DDBJ databases">
        <title>The Draft Genome of Lepisosteus oculatus.</title>
        <authorList>
            <consortium name="The Broad Institute Genome Assembly &amp; Analysis Group"/>
            <consortium name="Computational R&amp;D Group"/>
            <consortium name="and Sequencing Platform"/>
            <person name="Di Palma F."/>
            <person name="Alfoldi J."/>
            <person name="Johnson J."/>
            <person name="Berlin A."/>
            <person name="Gnerre S."/>
            <person name="Jaffe D."/>
            <person name="MacCallum I."/>
            <person name="Young S."/>
            <person name="Walker B.J."/>
            <person name="Lander E.S."/>
            <person name="Lindblad-Toh K."/>
        </authorList>
    </citation>
    <scope>NUCLEOTIDE SEQUENCE [LARGE SCALE GENOMIC DNA]</scope>
</reference>
<feature type="domain" description="EF-hand" evidence="6">
    <location>
        <begin position="762"/>
        <end position="797"/>
    </location>
</feature>
<dbReference type="PROSITE" id="PS00018">
    <property type="entry name" value="EF_HAND_1"/>
    <property type="match status" value="5"/>
</dbReference>
<feature type="region of interest" description="Disordered" evidence="5">
    <location>
        <begin position="609"/>
        <end position="634"/>
    </location>
</feature>
<dbReference type="Gene3D" id="1.10.238.10">
    <property type="entry name" value="EF-hand"/>
    <property type="match status" value="12"/>
</dbReference>
<evidence type="ECO:0000256" key="2">
    <source>
        <dbReference type="ARBA" id="ARBA00022723"/>
    </source>
</evidence>
<dbReference type="Proteomes" id="UP000018468">
    <property type="component" value="Linkage group LG8"/>
</dbReference>
<dbReference type="FunFam" id="1.10.238.10:FF:000618">
    <property type="entry name" value="EF-hand calcium-binding domain-containing protein 6-like"/>
    <property type="match status" value="1"/>
</dbReference>
<dbReference type="Ensembl" id="ENSLOCT00000018586.1">
    <property type="protein sequence ID" value="ENSLOCP00000018554.1"/>
    <property type="gene ID" value="ENSLOCG00000015076.1"/>
</dbReference>
<dbReference type="CDD" id="cd00051">
    <property type="entry name" value="EFh"/>
    <property type="match status" value="3"/>
</dbReference>
<feature type="region of interest" description="Disordered" evidence="5">
    <location>
        <begin position="1276"/>
        <end position="1313"/>
    </location>
</feature>
<dbReference type="SMART" id="SM00054">
    <property type="entry name" value="EFh"/>
    <property type="match status" value="14"/>
</dbReference>
<feature type="domain" description="EF-hand" evidence="6">
    <location>
        <begin position="1102"/>
        <end position="1137"/>
    </location>
</feature>
<evidence type="ECO:0000313" key="8">
    <source>
        <dbReference type="Proteomes" id="UP000018468"/>
    </source>
</evidence>
<feature type="domain" description="EF-hand" evidence="6">
    <location>
        <begin position="994"/>
        <end position="1029"/>
    </location>
</feature>
<dbReference type="InParanoid" id="W5ND45"/>
<dbReference type="FunFam" id="1.10.238.10:FF:000179">
    <property type="entry name" value="EF-hand calcium-binding domain-containing protein 6"/>
    <property type="match status" value="1"/>
</dbReference>
<dbReference type="InterPro" id="IPR002048">
    <property type="entry name" value="EF_hand_dom"/>
</dbReference>
<accession>W5ND45</accession>
<organism evidence="7 8">
    <name type="scientific">Lepisosteus oculatus</name>
    <name type="common">Spotted gar</name>
    <dbReference type="NCBI Taxonomy" id="7918"/>
    <lineage>
        <taxon>Eukaryota</taxon>
        <taxon>Metazoa</taxon>
        <taxon>Chordata</taxon>
        <taxon>Craniata</taxon>
        <taxon>Vertebrata</taxon>
        <taxon>Euteleostomi</taxon>
        <taxon>Actinopterygii</taxon>
        <taxon>Neopterygii</taxon>
        <taxon>Holostei</taxon>
        <taxon>Semionotiformes</taxon>
        <taxon>Lepisosteidae</taxon>
        <taxon>Lepisosteus</taxon>
    </lineage>
</organism>
<dbReference type="OMA" id="NLCEKRS"/>
<dbReference type="InterPro" id="IPR018247">
    <property type="entry name" value="EF_Hand_1_Ca_BS"/>
</dbReference>
<dbReference type="PROSITE" id="PS50222">
    <property type="entry name" value="EF_HAND_2"/>
    <property type="match status" value="6"/>
</dbReference>
<dbReference type="EMBL" id="AHAT01025696">
    <property type="status" value="NOT_ANNOTATED_CDS"/>
    <property type="molecule type" value="Genomic_DNA"/>
</dbReference>
<dbReference type="InterPro" id="IPR011992">
    <property type="entry name" value="EF-hand-dom_pair"/>
</dbReference>